<proteinExistence type="predicted"/>
<organism evidence="1 2">
    <name type="scientific">Acrasis kona</name>
    <dbReference type="NCBI Taxonomy" id="1008807"/>
    <lineage>
        <taxon>Eukaryota</taxon>
        <taxon>Discoba</taxon>
        <taxon>Heterolobosea</taxon>
        <taxon>Tetramitia</taxon>
        <taxon>Eutetramitia</taxon>
        <taxon>Acrasidae</taxon>
        <taxon>Acrasis</taxon>
    </lineage>
</organism>
<comment type="caution">
    <text evidence="1">The sequence shown here is derived from an EMBL/GenBank/DDBJ whole genome shotgun (WGS) entry which is preliminary data.</text>
</comment>
<sequence length="147" mass="17133">MHEHSAECKNELRFFKVESYPMGKGDYNNSLEEEYLLNNQNNTFTYIHNRQHNTYNVESEDVYNTTVVTGTWKLVIEMDGTSVINCTPEKIEGSSSDPNEQFTQLPEQYHAAIQGGFVDPKQIDFKNHKNQELIIPYEPFTLHRCTH</sequence>
<dbReference type="AlphaFoldDB" id="A0AAW2ZH92"/>
<accession>A0AAW2ZH92</accession>
<dbReference type="EMBL" id="JAOPGA020001411">
    <property type="protein sequence ID" value="KAL0488175.1"/>
    <property type="molecule type" value="Genomic_DNA"/>
</dbReference>
<name>A0AAW2ZH92_9EUKA</name>
<dbReference type="Proteomes" id="UP001431209">
    <property type="component" value="Unassembled WGS sequence"/>
</dbReference>
<gene>
    <name evidence="1" type="ORF">AKO1_015389</name>
</gene>
<evidence type="ECO:0000313" key="1">
    <source>
        <dbReference type="EMBL" id="KAL0488175.1"/>
    </source>
</evidence>
<keyword evidence="2" id="KW-1185">Reference proteome</keyword>
<evidence type="ECO:0000313" key="2">
    <source>
        <dbReference type="Proteomes" id="UP001431209"/>
    </source>
</evidence>
<reference evidence="1 2" key="1">
    <citation type="submission" date="2024-03" db="EMBL/GenBank/DDBJ databases">
        <title>The Acrasis kona genome and developmental transcriptomes reveal deep origins of eukaryotic multicellular pathways.</title>
        <authorList>
            <person name="Sheikh S."/>
            <person name="Fu C.-J."/>
            <person name="Brown M.W."/>
            <person name="Baldauf S.L."/>
        </authorList>
    </citation>
    <scope>NUCLEOTIDE SEQUENCE [LARGE SCALE GENOMIC DNA]</scope>
    <source>
        <strain evidence="1 2">ATCC MYA-3509</strain>
    </source>
</reference>
<protein>
    <submittedName>
        <fullName evidence="1">tRNA pseudouridine synthase</fullName>
    </submittedName>
</protein>